<dbReference type="OMA" id="NSAIRMY"/>
<dbReference type="EMBL" id="LODT01000029">
    <property type="protein sequence ID" value="KYQ92497.1"/>
    <property type="molecule type" value="Genomic_DNA"/>
</dbReference>
<dbReference type="InterPro" id="IPR008615">
    <property type="entry name" value="FNIP"/>
</dbReference>
<dbReference type="PANTHER" id="PTHR32134:SF180">
    <property type="entry name" value="FNIP REPEAT-CONTAINING PROTEIN"/>
    <property type="match status" value="1"/>
</dbReference>
<dbReference type="STRING" id="361077.A0A151ZF04"/>
<evidence type="ECO:0000256" key="1">
    <source>
        <dbReference type="ARBA" id="ARBA00022737"/>
    </source>
</evidence>
<sequence length="411" mass="46929">MTIINYFIVNEVIQYLYKNIDILNFIKTNKQSYSFRDSIRFIQYPIDYLCKTQCTNTLPKRFKTLMLKQEHYVVILKSKNNQLGSYLSTQVNLYNIFLCLGFDLALQPQTLPNSAIRMYIHDKFKNEICKGSLPVSLNLLTLGTSFNRGFVADTLPLGLKELNFGIDFNQDLKSCHLWSLESLERLTFGTDFNQVLHRDYLPPNVLELTLGINFNREFDTDSLPVHLQLLTWKSTRSQPLKVGVLPSTLKTLILPFTYDFPFHCDLWPKSLEALQFGKINNLIEPGSLSNGTLKHLTLGYYRHPLSKGTLPDTLTTLILHCDCGSPIQPGVLPTSLQKLQLGTSYNQEILPDSLPPNLLILSLGKSYSHPLSIHAIPSSLQVIHCYHHYKLNLKGLPSECQIKKYVVDQFS</sequence>
<organism evidence="2 3">
    <name type="scientific">Tieghemostelium lacteum</name>
    <name type="common">Slime mold</name>
    <name type="synonym">Dictyostelium lacteum</name>
    <dbReference type="NCBI Taxonomy" id="361077"/>
    <lineage>
        <taxon>Eukaryota</taxon>
        <taxon>Amoebozoa</taxon>
        <taxon>Evosea</taxon>
        <taxon>Eumycetozoa</taxon>
        <taxon>Dictyostelia</taxon>
        <taxon>Dictyosteliales</taxon>
        <taxon>Raperosteliaceae</taxon>
        <taxon>Tieghemostelium</taxon>
    </lineage>
</organism>
<accession>A0A151ZF04</accession>
<reference evidence="2 3" key="1">
    <citation type="submission" date="2015-12" db="EMBL/GenBank/DDBJ databases">
        <title>Dictyostelia acquired genes for synthesis and detection of signals that induce cell-type specialization by lateral gene transfer from prokaryotes.</title>
        <authorList>
            <person name="Gloeckner G."/>
            <person name="Schaap P."/>
        </authorList>
    </citation>
    <scope>NUCLEOTIDE SEQUENCE [LARGE SCALE GENOMIC DNA]</scope>
    <source>
        <strain evidence="2 3">TK</strain>
    </source>
</reference>
<keyword evidence="1" id="KW-0677">Repeat</keyword>
<evidence type="ECO:0000313" key="2">
    <source>
        <dbReference type="EMBL" id="KYQ92497.1"/>
    </source>
</evidence>
<dbReference type="PANTHER" id="PTHR32134">
    <property type="entry name" value="FNIP REPEAT-CONTAINING PROTEIN"/>
    <property type="match status" value="1"/>
</dbReference>
<name>A0A151ZF04_TIELA</name>
<dbReference type="Proteomes" id="UP000076078">
    <property type="component" value="Unassembled WGS sequence"/>
</dbReference>
<dbReference type="InterPro" id="IPR051251">
    <property type="entry name" value="STK_FNIP-Repeat"/>
</dbReference>
<evidence type="ECO:0008006" key="4">
    <source>
        <dbReference type="Google" id="ProtNLM"/>
    </source>
</evidence>
<evidence type="ECO:0000313" key="3">
    <source>
        <dbReference type="Proteomes" id="UP000076078"/>
    </source>
</evidence>
<comment type="caution">
    <text evidence="2">The sequence shown here is derived from an EMBL/GenBank/DDBJ whole genome shotgun (WGS) entry which is preliminary data.</text>
</comment>
<gene>
    <name evidence="2" type="ORF">DLAC_06483</name>
</gene>
<dbReference type="Pfam" id="PF05725">
    <property type="entry name" value="FNIP"/>
    <property type="match status" value="5"/>
</dbReference>
<proteinExistence type="predicted"/>
<dbReference type="InParanoid" id="A0A151ZF04"/>
<dbReference type="OrthoDB" id="18551at2759"/>
<keyword evidence="3" id="KW-1185">Reference proteome</keyword>
<protein>
    <recommendedName>
        <fullName evidence="4">FNIP repeat-containing protein</fullName>
    </recommendedName>
</protein>
<dbReference type="AlphaFoldDB" id="A0A151ZF04"/>